<dbReference type="SUPFAM" id="SSF55031">
    <property type="entry name" value="Bacterial exopeptidase dimerisation domain"/>
    <property type="match status" value="1"/>
</dbReference>
<dbReference type="PANTHER" id="PTHR11014">
    <property type="entry name" value="PEPTIDASE M20 FAMILY MEMBER"/>
    <property type="match status" value="1"/>
</dbReference>
<dbReference type="AlphaFoldDB" id="D7VKA2"/>
<dbReference type="InterPro" id="IPR002933">
    <property type="entry name" value="Peptidase_M20"/>
</dbReference>
<dbReference type="PIRSF" id="PIRSF005962">
    <property type="entry name" value="Pept_M20D_amidohydro"/>
    <property type="match status" value="1"/>
</dbReference>
<evidence type="ECO:0000256" key="2">
    <source>
        <dbReference type="PIRSR" id="PIRSR005962-1"/>
    </source>
</evidence>
<dbReference type="FunFam" id="3.30.70.360:FF:000001">
    <property type="entry name" value="N-acetyldiaminopimelate deacetylase"/>
    <property type="match status" value="1"/>
</dbReference>
<accession>D7VKA2</accession>
<dbReference type="SUPFAM" id="SSF53187">
    <property type="entry name" value="Zn-dependent exopeptidases"/>
    <property type="match status" value="1"/>
</dbReference>
<dbReference type="eggNOG" id="COG1473">
    <property type="taxonomic scope" value="Bacteria"/>
</dbReference>
<keyword evidence="5" id="KW-1185">Reference proteome</keyword>
<reference evidence="4" key="1">
    <citation type="submission" date="2010-07" db="EMBL/GenBank/DDBJ databases">
        <authorList>
            <person name="Muzny D."/>
            <person name="Qin X."/>
            <person name="Buhay C."/>
            <person name="Dugan-Rocha S."/>
            <person name="Ding Y."/>
            <person name="Chen G."/>
            <person name="Hawes A."/>
            <person name="Holder M."/>
            <person name="Jhangiani S."/>
            <person name="Johnson A."/>
            <person name="Khan Z."/>
            <person name="Li Z."/>
            <person name="Liu W."/>
            <person name="Liu X."/>
            <person name="Perez L."/>
            <person name="Shen H."/>
            <person name="Wang Q."/>
            <person name="Watt J."/>
            <person name="Xi L."/>
            <person name="Xin Y."/>
            <person name="Zhou J."/>
            <person name="Deng J."/>
            <person name="Jiang H."/>
            <person name="Liu Y."/>
            <person name="Qu J."/>
            <person name="Song X.-Z."/>
            <person name="Zhang L."/>
            <person name="Villasana D."/>
            <person name="Johnson A."/>
            <person name="Liu J."/>
            <person name="Liyanage D."/>
            <person name="Lorensuhewa L."/>
            <person name="Robinson T."/>
            <person name="Song A."/>
            <person name="Song B.-B."/>
            <person name="Dinh H."/>
            <person name="Thornton R."/>
            <person name="Coyle M."/>
            <person name="Francisco L."/>
            <person name="Jackson L."/>
            <person name="Javaid M."/>
            <person name="Korchina V."/>
            <person name="Kovar C."/>
            <person name="Mata R."/>
            <person name="Mathew T."/>
            <person name="Ngo R."/>
            <person name="Nguyen L."/>
            <person name="Nguyen N."/>
            <person name="Okwuonu G."/>
            <person name="Ongeri F."/>
            <person name="Pham C."/>
            <person name="Simmons D."/>
            <person name="Wilczek-Boney K."/>
            <person name="Hale W."/>
            <person name="Jakkamsetti A."/>
            <person name="Pham P."/>
            <person name="Ruth R."/>
            <person name="San Lucas F."/>
            <person name="Warren J."/>
            <person name="Zhang J."/>
            <person name="Zhao Z."/>
            <person name="Zhou C."/>
            <person name="Zhu D."/>
            <person name="Lee S."/>
            <person name="Bess C."/>
            <person name="Blankenburg K."/>
            <person name="Forbes L."/>
            <person name="Fu Q."/>
            <person name="Gubbala S."/>
            <person name="Hirani K."/>
            <person name="Jayaseelan J.C."/>
            <person name="Lara F."/>
            <person name="Munidasa M."/>
            <person name="Palculict T."/>
            <person name="Patil S."/>
            <person name="Pu L.-L."/>
            <person name="Saada N."/>
            <person name="Tang L."/>
            <person name="Weissenberger G."/>
            <person name="Zhu Y."/>
            <person name="Hemphill L."/>
            <person name="Shang Y."/>
            <person name="Youmans B."/>
            <person name="Ayvaz T."/>
            <person name="Ross M."/>
            <person name="Santibanez J."/>
            <person name="Aqrawi P."/>
            <person name="Gross S."/>
            <person name="Joshi V."/>
            <person name="Fowler G."/>
            <person name="Nazareth L."/>
            <person name="Reid J."/>
            <person name="Worley K."/>
            <person name="Petrosino J."/>
            <person name="Highlander S."/>
            <person name="Gibbs R."/>
        </authorList>
    </citation>
    <scope>NUCLEOTIDE SEQUENCE [LARGE SCALE GENOMIC DNA]</scope>
    <source>
        <strain evidence="4">ATCC 33861</strain>
    </source>
</reference>
<dbReference type="STRING" id="525373.HMPREF0766_11421"/>
<organism evidence="4 5">
    <name type="scientific">Sphingobacterium spiritivorum ATCC 33861</name>
    <dbReference type="NCBI Taxonomy" id="525373"/>
    <lineage>
        <taxon>Bacteria</taxon>
        <taxon>Pseudomonadati</taxon>
        <taxon>Bacteroidota</taxon>
        <taxon>Sphingobacteriia</taxon>
        <taxon>Sphingobacteriales</taxon>
        <taxon>Sphingobacteriaceae</taxon>
        <taxon>Sphingobacterium</taxon>
    </lineage>
</organism>
<dbReference type="InterPro" id="IPR036264">
    <property type="entry name" value="Bact_exopeptidase_dim_dom"/>
</dbReference>
<keyword evidence="4" id="KW-0121">Carboxypeptidase</keyword>
<dbReference type="RefSeq" id="WP_002999064.1">
    <property type="nucleotide sequence ID" value="NZ_GL379772.1"/>
</dbReference>
<feature type="binding site" evidence="2">
    <location>
        <position position="166"/>
    </location>
    <ligand>
        <name>Mn(2+)</name>
        <dbReference type="ChEBI" id="CHEBI:29035"/>
        <label>2</label>
    </ligand>
</feature>
<feature type="binding site" evidence="2">
    <location>
        <position position="139"/>
    </location>
    <ligand>
        <name>Mn(2+)</name>
        <dbReference type="ChEBI" id="CHEBI:29035"/>
        <label>2</label>
    </ligand>
</feature>
<dbReference type="CDD" id="cd03886">
    <property type="entry name" value="M20_Acy1"/>
    <property type="match status" value="1"/>
</dbReference>
<dbReference type="EC" id="3.4.17.-" evidence="4"/>
<dbReference type="Pfam" id="PF07687">
    <property type="entry name" value="M20_dimer"/>
    <property type="match status" value="1"/>
</dbReference>
<dbReference type="Gene3D" id="3.40.630.10">
    <property type="entry name" value="Zn peptidases"/>
    <property type="match status" value="1"/>
</dbReference>
<dbReference type="InterPro" id="IPR011650">
    <property type="entry name" value="Peptidase_M20_dimer"/>
</dbReference>
<gene>
    <name evidence="4" type="primary">ammA2</name>
    <name evidence="4" type="ORF">HMPREF0766_11421</name>
</gene>
<name>D7VKA2_SPHSI</name>
<dbReference type="Gene3D" id="3.30.70.360">
    <property type="match status" value="1"/>
</dbReference>
<feature type="binding site" evidence="2">
    <location>
        <position position="365"/>
    </location>
    <ligand>
        <name>Mn(2+)</name>
        <dbReference type="ChEBI" id="CHEBI:29035"/>
        <label>2</label>
    </ligand>
</feature>
<feature type="binding site" evidence="2">
    <location>
        <position position="105"/>
    </location>
    <ligand>
        <name>Mn(2+)</name>
        <dbReference type="ChEBI" id="CHEBI:29035"/>
        <label>2</label>
    </ligand>
</feature>
<dbReference type="PANTHER" id="PTHR11014:SF63">
    <property type="entry name" value="METALLOPEPTIDASE, PUTATIVE (AFU_ORTHOLOGUE AFUA_6G09600)-RELATED"/>
    <property type="match status" value="1"/>
</dbReference>
<dbReference type="OrthoDB" id="9776731at2"/>
<dbReference type="Proteomes" id="UP000006258">
    <property type="component" value="Unassembled WGS sequence"/>
</dbReference>
<feature type="binding site" evidence="2">
    <location>
        <position position="103"/>
    </location>
    <ligand>
        <name>Mn(2+)</name>
        <dbReference type="ChEBI" id="CHEBI:29035"/>
        <label>2</label>
    </ligand>
</feature>
<keyword evidence="2" id="KW-0464">Manganese</keyword>
<sequence>MKDQINIHLAALTDDIVTWRRHLHQHPELSFQEYETTRYITDMLTQLAIPFRSVSETGVIGFINGNGKSDRTLALRADIDALPITEENDVVYKSLHTGIMHACGHDFHTATLLGVATILKKMEQQLDGNIILIFQAAEEKIPGGAQAVIASGVLDVPNLIGVIGQHVSPKIEVGKFGYRAGKFMASSDELYIDIKGKGGHGAQPHLNIDPVSISAQLIVTLQQIVSRYANPAIPTVLSFGKVIANGAANVIPDTVHLEGTFRTMDESWREKALSLMENIIKELPQTLGAEVEVEIRRGYPALFNNELLIQKIKKAALSVFAPEQITETDLWMAAEDFAYYAKHYPAAFYLIGTKCPEKNLTAELHNPHFNIDEDILPESVRMMTNVAVTLINDKAF</sequence>
<feature type="domain" description="Peptidase M20 dimerisation" evidence="3">
    <location>
        <begin position="191"/>
        <end position="283"/>
    </location>
</feature>
<evidence type="ECO:0000259" key="3">
    <source>
        <dbReference type="Pfam" id="PF07687"/>
    </source>
</evidence>
<dbReference type="NCBIfam" id="TIGR01891">
    <property type="entry name" value="amidohydrolases"/>
    <property type="match status" value="1"/>
</dbReference>
<proteinExistence type="predicted"/>
<dbReference type="GO" id="GO:0004180">
    <property type="term" value="F:carboxypeptidase activity"/>
    <property type="evidence" value="ECO:0007669"/>
    <property type="project" value="UniProtKB-KW"/>
</dbReference>
<dbReference type="InterPro" id="IPR017439">
    <property type="entry name" value="Amidohydrolase"/>
</dbReference>
<dbReference type="HOGENOM" id="CLU_023257_0_1_10"/>
<keyword evidence="2" id="KW-0479">Metal-binding</keyword>
<dbReference type="GO" id="GO:0046872">
    <property type="term" value="F:metal ion binding"/>
    <property type="evidence" value="ECO:0007669"/>
    <property type="project" value="UniProtKB-KW"/>
</dbReference>
<evidence type="ECO:0000313" key="5">
    <source>
        <dbReference type="Proteomes" id="UP000006258"/>
    </source>
</evidence>
<dbReference type="EMBL" id="ACHA02000005">
    <property type="protein sequence ID" value="EFK58704.1"/>
    <property type="molecule type" value="Genomic_DNA"/>
</dbReference>
<comment type="cofactor">
    <cofactor evidence="2">
        <name>Mn(2+)</name>
        <dbReference type="ChEBI" id="CHEBI:29035"/>
    </cofactor>
    <text evidence="2">The Mn(2+) ion enhances activity.</text>
</comment>
<keyword evidence="4" id="KW-0645">Protease</keyword>
<dbReference type="GeneID" id="95429965"/>
<dbReference type="Pfam" id="PF01546">
    <property type="entry name" value="Peptidase_M20"/>
    <property type="match status" value="1"/>
</dbReference>
<evidence type="ECO:0000313" key="4">
    <source>
        <dbReference type="EMBL" id="EFK58704.1"/>
    </source>
</evidence>
<comment type="caution">
    <text evidence="4">The sequence shown here is derived from an EMBL/GenBank/DDBJ whole genome shotgun (WGS) entry which is preliminary data.</text>
</comment>
<evidence type="ECO:0000256" key="1">
    <source>
        <dbReference type="ARBA" id="ARBA00022801"/>
    </source>
</evidence>
<keyword evidence="1 4" id="KW-0378">Hydrolase</keyword>
<dbReference type="GO" id="GO:0050118">
    <property type="term" value="F:N-acetyldiaminopimelate deacetylase activity"/>
    <property type="evidence" value="ECO:0007669"/>
    <property type="project" value="UniProtKB-ARBA"/>
</dbReference>
<protein>
    <submittedName>
        <fullName evidence="4">Amidohydrolase</fullName>
        <ecNumber evidence="4">3.4.17.-</ecNumber>
    </submittedName>
</protein>
<dbReference type="GO" id="GO:0019877">
    <property type="term" value="P:diaminopimelate biosynthetic process"/>
    <property type="evidence" value="ECO:0007669"/>
    <property type="project" value="UniProtKB-ARBA"/>
</dbReference>